<dbReference type="InterPro" id="IPR024342">
    <property type="entry name" value="Phage_T4_Gp28"/>
</dbReference>
<dbReference type="Pfam" id="PF11110">
    <property type="entry name" value="Phage_hub_GP28"/>
    <property type="match status" value="1"/>
</dbReference>
<accession>E5EPY4</accession>
<dbReference type="Proteomes" id="UP000008731">
    <property type="component" value="Segment"/>
</dbReference>
<dbReference type="OrthoDB" id="20033at10239"/>
<organism evidence="1 2">
    <name type="scientific">Acinetobacter phage Acj9</name>
    <dbReference type="NCBI Taxonomy" id="760939"/>
    <lineage>
        <taxon>Viruses</taxon>
        <taxon>Duplodnaviria</taxon>
        <taxon>Heunggongvirae</taxon>
        <taxon>Uroviricota</taxon>
        <taxon>Caudoviricetes</taxon>
        <taxon>Pantevenvirales</taxon>
        <taxon>Straboviridae</taxon>
        <taxon>Twarogvirinae</taxon>
        <taxon>Acajnonavirus</taxon>
        <taxon>Acajnonavirus acj9</taxon>
    </lineage>
</organism>
<sequence length="181" mass="20542">MTATLEITPKHKLLALANKEVKIPRLGLRHRMMFDVDKSHEQSLKDLLQSIHPALSMAERDLVMLHVLTYNDRVPNSKTVDGIEYHVDSASICQKLKFEYNGLTYKFKSPNMEMMQGPIDLMLGECCVFVRSGETKVEVPDFLDMPAFVAHWAEQISTTIHMPGPNGTIKGLRNIVEFLSE</sequence>
<gene>
    <name evidence="1" type="primary">28</name>
    <name evidence="1" type="ORF">Acj9p200</name>
</gene>
<dbReference type="GeneID" id="9926634"/>
<evidence type="ECO:0000313" key="2">
    <source>
        <dbReference type="Proteomes" id="UP000008731"/>
    </source>
</evidence>
<name>E5EPY4_9CAUD</name>
<reference evidence="1 2" key="1">
    <citation type="journal article" date="2010" name="Virol. J.">
        <title>Genomes of the T4-related bacteriophages as windows on microbial genome evolution.</title>
        <authorList>
            <person name="Petrov V.M."/>
            <person name="Ratnayaka S."/>
            <person name="Nolan J.M."/>
            <person name="Miller E.S."/>
            <person name="Karam J.D."/>
        </authorList>
    </citation>
    <scope>NUCLEOTIDE SEQUENCE [LARGE SCALE GENOMIC DNA]</scope>
</reference>
<protein>
    <submittedName>
        <fullName evidence="1">Gp28 baseplate hub distal subunit</fullName>
    </submittedName>
</protein>
<proteinExistence type="predicted"/>
<dbReference type="EMBL" id="HM004124">
    <property type="protein sequence ID" value="ADG60100.1"/>
    <property type="molecule type" value="Genomic_DNA"/>
</dbReference>
<keyword evidence="2" id="KW-1185">Reference proteome</keyword>
<dbReference type="RefSeq" id="YP_004010337.1">
    <property type="nucleotide sequence ID" value="NC_014663.1"/>
</dbReference>
<dbReference type="KEGG" id="vg:9926634"/>
<evidence type="ECO:0000313" key="1">
    <source>
        <dbReference type="EMBL" id="ADG60100.1"/>
    </source>
</evidence>